<dbReference type="Proteomes" id="UP000887565">
    <property type="component" value="Unplaced"/>
</dbReference>
<name>A0A915KXZ2_ROMCU</name>
<organism evidence="1 2">
    <name type="scientific">Romanomermis culicivorax</name>
    <name type="common">Nematode worm</name>
    <dbReference type="NCBI Taxonomy" id="13658"/>
    <lineage>
        <taxon>Eukaryota</taxon>
        <taxon>Metazoa</taxon>
        <taxon>Ecdysozoa</taxon>
        <taxon>Nematoda</taxon>
        <taxon>Enoplea</taxon>
        <taxon>Dorylaimia</taxon>
        <taxon>Mermithida</taxon>
        <taxon>Mermithoidea</taxon>
        <taxon>Mermithidae</taxon>
        <taxon>Romanomermis</taxon>
    </lineage>
</organism>
<proteinExistence type="predicted"/>
<reference evidence="2" key="1">
    <citation type="submission" date="2022-11" db="UniProtKB">
        <authorList>
            <consortium name="WormBaseParasite"/>
        </authorList>
    </citation>
    <scope>IDENTIFICATION</scope>
</reference>
<keyword evidence="1" id="KW-1185">Reference proteome</keyword>
<sequence length="14" mass="1514">MTQPSPQPTLLTLS</sequence>
<dbReference type="WBParaSite" id="nRc.2.0.1.t43349-RA">
    <property type="protein sequence ID" value="nRc.2.0.1.t43349-RA"/>
    <property type="gene ID" value="nRc.2.0.1.g43349"/>
</dbReference>
<protein>
    <submittedName>
        <fullName evidence="2">Uncharacterized protein</fullName>
    </submittedName>
</protein>
<evidence type="ECO:0000313" key="2">
    <source>
        <dbReference type="WBParaSite" id="nRc.2.0.1.t43349-RA"/>
    </source>
</evidence>
<evidence type="ECO:0000313" key="1">
    <source>
        <dbReference type="Proteomes" id="UP000887565"/>
    </source>
</evidence>
<accession>A0A915KXZ2</accession>